<dbReference type="SUPFAM" id="SSF54637">
    <property type="entry name" value="Thioesterase/thiol ester dehydrase-isomerase"/>
    <property type="match status" value="1"/>
</dbReference>
<dbReference type="InterPro" id="IPR029069">
    <property type="entry name" value="HotDog_dom_sf"/>
</dbReference>
<evidence type="ECO:0000313" key="3">
    <source>
        <dbReference type="EMBL" id="PWF21310.1"/>
    </source>
</evidence>
<name>A0A2V1JW09_9BURK</name>
<dbReference type="GO" id="GO:0006633">
    <property type="term" value="P:fatty acid biosynthetic process"/>
    <property type="evidence" value="ECO:0007669"/>
    <property type="project" value="InterPro"/>
</dbReference>
<dbReference type="RefSeq" id="WP_109063117.1">
    <property type="nucleotide sequence ID" value="NZ_QETA01000008.1"/>
</dbReference>
<evidence type="ECO:0000313" key="4">
    <source>
        <dbReference type="Proteomes" id="UP000245212"/>
    </source>
</evidence>
<dbReference type="Pfam" id="PF01575">
    <property type="entry name" value="MaoC_dehydratas"/>
    <property type="match status" value="1"/>
</dbReference>
<comment type="caution">
    <text evidence="3">The sequence shown here is derived from an EMBL/GenBank/DDBJ whole genome shotgun (WGS) entry which is preliminary data.</text>
</comment>
<dbReference type="GO" id="GO:0004312">
    <property type="term" value="F:fatty acid synthase activity"/>
    <property type="evidence" value="ECO:0007669"/>
    <property type="project" value="InterPro"/>
</dbReference>
<dbReference type="Gene3D" id="3.10.129.10">
    <property type="entry name" value="Hotdog Thioesterase"/>
    <property type="match status" value="1"/>
</dbReference>
<dbReference type="GO" id="GO:0005835">
    <property type="term" value="C:fatty acid synthase complex"/>
    <property type="evidence" value="ECO:0007669"/>
    <property type="project" value="InterPro"/>
</dbReference>
<dbReference type="PANTHER" id="PTHR43437:SF3">
    <property type="entry name" value="HYDROXYACYL-THIOESTER DEHYDRATASE TYPE 2, MITOCHONDRIAL"/>
    <property type="match status" value="1"/>
</dbReference>
<organism evidence="3 4">
    <name type="scientific">Corticimicrobacter populi</name>
    <dbReference type="NCBI Taxonomy" id="2175229"/>
    <lineage>
        <taxon>Bacteria</taxon>
        <taxon>Pseudomonadati</taxon>
        <taxon>Pseudomonadota</taxon>
        <taxon>Betaproteobacteria</taxon>
        <taxon>Burkholderiales</taxon>
        <taxon>Alcaligenaceae</taxon>
        <taxon>Corticimicrobacter</taxon>
    </lineage>
</organism>
<gene>
    <name evidence="3" type="ORF">DD235_15855</name>
</gene>
<accession>A0A2V1JW09</accession>
<dbReference type="EMBL" id="QETA01000008">
    <property type="protein sequence ID" value="PWF21310.1"/>
    <property type="molecule type" value="Genomic_DNA"/>
</dbReference>
<proteinExistence type="predicted"/>
<dbReference type="CDD" id="cd03449">
    <property type="entry name" value="R_hydratase"/>
    <property type="match status" value="1"/>
</dbReference>
<keyword evidence="1" id="KW-0456">Lyase</keyword>
<reference evidence="4" key="1">
    <citation type="submission" date="2018-05" db="EMBL/GenBank/DDBJ databases">
        <authorList>
            <person name="Li Y."/>
        </authorList>
    </citation>
    <scope>NUCLEOTIDE SEQUENCE [LARGE SCALE GENOMIC DNA]</scope>
    <source>
        <strain evidence="4">3d-2-2</strain>
    </source>
</reference>
<dbReference type="InterPro" id="IPR002539">
    <property type="entry name" value="MaoC-like_dom"/>
</dbReference>
<sequence length="142" mass="15657">MSSTTDKKSYGIDELSIGMSLTREVDVTDDTVRGFALVSGDHNPVHLDEEYASNTRFKKRIAHGMLGGSLFSTIFGTQLPGEGSIYVSQSLIFKRPIYIGDKVAATVTITRIDTEKRRVFFTTQCTVEGKVVIDGEAEIYIP</sequence>
<evidence type="ECO:0000259" key="2">
    <source>
        <dbReference type="Pfam" id="PF01575"/>
    </source>
</evidence>
<dbReference type="PANTHER" id="PTHR43437">
    <property type="entry name" value="HYDROXYACYL-THIOESTER DEHYDRATASE TYPE 2, MITOCHONDRIAL-RELATED"/>
    <property type="match status" value="1"/>
</dbReference>
<dbReference type="InterPro" id="IPR050965">
    <property type="entry name" value="UPF0336/Enoyl-CoA_hydratase"/>
</dbReference>
<dbReference type="FunFam" id="3.10.129.10:FF:000042">
    <property type="entry name" value="MaoC domain protein dehydratase"/>
    <property type="match status" value="1"/>
</dbReference>
<feature type="domain" description="MaoC-like" evidence="2">
    <location>
        <begin position="23"/>
        <end position="124"/>
    </location>
</feature>
<dbReference type="GO" id="GO:0019171">
    <property type="term" value="F:(3R)-hydroxyacyl-[acyl-carrier-protein] dehydratase activity"/>
    <property type="evidence" value="ECO:0007669"/>
    <property type="project" value="TreeGrafter"/>
</dbReference>
<dbReference type="AlphaFoldDB" id="A0A2V1JW09"/>
<dbReference type="PRINTS" id="PR01483">
    <property type="entry name" value="FASYNTHASE"/>
</dbReference>
<dbReference type="Proteomes" id="UP000245212">
    <property type="component" value="Unassembled WGS sequence"/>
</dbReference>
<keyword evidence="4" id="KW-1185">Reference proteome</keyword>
<evidence type="ECO:0000256" key="1">
    <source>
        <dbReference type="ARBA" id="ARBA00023239"/>
    </source>
</evidence>
<protein>
    <submittedName>
        <fullName evidence="3">Acyl dehydratase</fullName>
    </submittedName>
</protein>
<dbReference type="InterPro" id="IPR003965">
    <property type="entry name" value="Fatty_acid_synthase"/>
</dbReference>